<proteinExistence type="predicted"/>
<sequence>MKPSFHARPVNGPFEDPCVYVRILREKRALLFDLGYIGRLELGNLLKITDIFVTHMHMDHFAGFDIILRNILRRAIPLRIFGPENITSCVEGKLKGYTWNLIKDYPLKIEVFEIKDNSILQTNFYAENAFEKIVHDEKKFNGILIDDPLFKATGLILSHQIPVMAFSLEEDFHININKAMIEDRKLPVGPWLSSLKKAIREKQKSENRSQKTEKKIFEISNKVYSLEELMDIATITKGQKISYVMDISPVDENVEKIIPFVRDSDILFCEAYFLEKDRDRAEERHHLTAAIAGRIAREANVGSLEIMHFSPKYRHCIDELYNEAMREFGG</sequence>
<dbReference type="GO" id="GO:0042781">
    <property type="term" value="F:3'-tRNA processing endoribonuclease activity"/>
    <property type="evidence" value="ECO:0007669"/>
    <property type="project" value="TreeGrafter"/>
</dbReference>
<dbReference type="InterPro" id="IPR036866">
    <property type="entry name" value="RibonucZ/Hydroxyglut_hydro"/>
</dbReference>
<organism evidence="1">
    <name type="scientific">hot springs metagenome</name>
    <dbReference type="NCBI Taxonomy" id="433727"/>
    <lineage>
        <taxon>unclassified sequences</taxon>
        <taxon>metagenomes</taxon>
        <taxon>ecological metagenomes</taxon>
    </lineage>
</organism>
<protein>
    <submittedName>
        <fullName evidence="1">Ribonuclease Z</fullName>
    </submittedName>
</protein>
<accession>A0A5J4L3R9</accession>
<dbReference type="PANTHER" id="PTHR46018:SF2">
    <property type="entry name" value="ZINC PHOSPHODIESTERASE ELAC PROTEIN 1"/>
    <property type="match status" value="1"/>
</dbReference>
<dbReference type="EMBL" id="BLAB01000001">
    <property type="protein sequence ID" value="GER93510.1"/>
    <property type="molecule type" value="Genomic_DNA"/>
</dbReference>
<dbReference type="SUPFAM" id="SSF56281">
    <property type="entry name" value="Metallo-hydrolase/oxidoreductase"/>
    <property type="match status" value="1"/>
</dbReference>
<evidence type="ECO:0000313" key="1">
    <source>
        <dbReference type="EMBL" id="GER93510.1"/>
    </source>
</evidence>
<comment type="caution">
    <text evidence="1">The sequence shown here is derived from an EMBL/GenBank/DDBJ whole genome shotgun (WGS) entry which is preliminary data.</text>
</comment>
<dbReference type="Gene3D" id="3.60.15.10">
    <property type="entry name" value="Ribonuclease Z/Hydroxyacylglutathione hydrolase-like"/>
    <property type="match status" value="1"/>
</dbReference>
<dbReference type="NCBIfam" id="NF002558">
    <property type="entry name" value="PRK02126.1"/>
    <property type="match status" value="1"/>
</dbReference>
<reference evidence="1" key="1">
    <citation type="submission" date="2019-10" db="EMBL/GenBank/DDBJ databases">
        <title>Metagenomic sequencing of thiosulfate-disproportionating enrichment culture.</title>
        <authorList>
            <person name="Umezawa K."/>
            <person name="Kojima H."/>
            <person name="Fukui M."/>
        </authorList>
    </citation>
    <scope>NUCLEOTIDE SEQUENCE</scope>
    <source>
        <strain evidence="1">45J</strain>
    </source>
</reference>
<dbReference type="AlphaFoldDB" id="A0A5J4L3R9"/>
<name>A0A5J4L3R9_9ZZZZ</name>
<gene>
    <name evidence="1" type="ORF">A45J_1256</name>
</gene>
<dbReference type="PANTHER" id="PTHR46018">
    <property type="entry name" value="ZINC PHOSPHODIESTERASE ELAC PROTEIN 1"/>
    <property type="match status" value="1"/>
</dbReference>